<proteinExistence type="predicted"/>
<dbReference type="EMBL" id="CP063845">
    <property type="protein sequence ID" value="UFP93615.1"/>
    <property type="molecule type" value="Genomic_DNA"/>
</dbReference>
<keyword evidence="3" id="KW-1185">Reference proteome</keyword>
<evidence type="ECO:0000313" key="3">
    <source>
        <dbReference type="Proteomes" id="UP001054846"/>
    </source>
</evidence>
<evidence type="ECO:0000313" key="2">
    <source>
        <dbReference type="EMBL" id="UFP93615.1"/>
    </source>
</evidence>
<evidence type="ECO:0000259" key="1">
    <source>
        <dbReference type="Pfam" id="PF22557"/>
    </source>
</evidence>
<dbReference type="InterPro" id="IPR054335">
    <property type="entry name" value="DuOB_dom"/>
</dbReference>
<reference evidence="2 3" key="1">
    <citation type="journal article" date="2021" name="Genome Biol. Evol.">
        <title>Complete Genome Sequencing of a Novel Gloeobacter Species from a Waterfall Cave in Mexico.</title>
        <authorList>
            <person name="Saw J.H."/>
            <person name="Cardona T."/>
            <person name="Montejano G."/>
        </authorList>
    </citation>
    <scope>NUCLEOTIDE SEQUENCE [LARGE SCALE GENOMIC DNA]</scope>
    <source>
        <strain evidence="2">MG652769</strain>
    </source>
</reference>
<dbReference type="Proteomes" id="UP001054846">
    <property type="component" value="Chromosome"/>
</dbReference>
<protein>
    <recommendedName>
        <fullName evidence="1">Dual OB-containing domain-containing protein</fullName>
    </recommendedName>
</protein>
<gene>
    <name evidence="2" type="ORF">ISF26_17760</name>
</gene>
<dbReference type="Pfam" id="PF22557">
    <property type="entry name" value="DuOB"/>
    <property type="match status" value="1"/>
</dbReference>
<sequence length="126" mass="14259">MPIVDILCLANSRKYQEYCIAGLDYKGGGWFRPVGNGEKGALRYDECRCADGSQPQVLDRLRIELSEHSPEPWQPENWLVGQQGWERVESPAKNVTLQRLRKRISHGPSLLGSVGSRITLIPQVRM</sequence>
<name>A0ABY3PIY7_9CYAN</name>
<accession>A0ABY3PIY7</accession>
<feature type="domain" description="Dual OB-containing" evidence="1">
    <location>
        <begin position="5"/>
        <end position="99"/>
    </location>
</feature>
<organism evidence="2 3">
    <name type="scientific">Gloeobacter morelensis MG652769</name>
    <dbReference type="NCBI Taxonomy" id="2781736"/>
    <lineage>
        <taxon>Bacteria</taxon>
        <taxon>Bacillati</taxon>
        <taxon>Cyanobacteriota</taxon>
        <taxon>Cyanophyceae</taxon>
        <taxon>Gloeobacterales</taxon>
        <taxon>Gloeobacteraceae</taxon>
        <taxon>Gloeobacter</taxon>
        <taxon>Gloeobacter morelensis</taxon>
    </lineage>
</organism>
<dbReference type="RefSeq" id="WP_230840666.1">
    <property type="nucleotide sequence ID" value="NZ_CP063845.1"/>
</dbReference>